<comment type="caution">
    <text evidence="1">The sequence shown here is derived from an EMBL/GenBank/DDBJ whole genome shotgun (WGS) entry which is preliminary data.</text>
</comment>
<gene>
    <name evidence="1" type="ORF">LCGC14_2746400</name>
</gene>
<organism evidence="1">
    <name type="scientific">marine sediment metagenome</name>
    <dbReference type="NCBI Taxonomy" id="412755"/>
    <lineage>
        <taxon>unclassified sequences</taxon>
        <taxon>metagenomes</taxon>
        <taxon>ecological metagenomes</taxon>
    </lineage>
</organism>
<dbReference type="EMBL" id="LAZR01050101">
    <property type="protein sequence ID" value="KKK88118.1"/>
    <property type="molecule type" value="Genomic_DNA"/>
</dbReference>
<protein>
    <submittedName>
        <fullName evidence="1">Uncharacterized protein</fullName>
    </submittedName>
</protein>
<evidence type="ECO:0000313" key="1">
    <source>
        <dbReference type="EMBL" id="KKK88118.1"/>
    </source>
</evidence>
<proteinExistence type="predicted"/>
<accession>A0A0F8Z341</accession>
<sequence length="82" mass="9314">MSTYENKNYNVVIDYVIDSEGKQAPYKSYLIVNKNTDVIEATHTVFAYARDMADDFNDALEAGSRYDRDEQAPVIEAPELNS</sequence>
<reference evidence="1" key="1">
    <citation type="journal article" date="2015" name="Nature">
        <title>Complex archaea that bridge the gap between prokaryotes and eukaryotes.</title>
        <authorList>
            <person name="Spang A."/>
            <person name="Saw J.H."/>
            <person name="Jorgensen S.L."/>
            <person name="Zaremba-Niedzwiedzka K."/>
            <person name="Martijn J."/>
            <person name="Lind A.E."/>
            <person name="van Eijk R."/>
            <person name="Schleper C."/>
            <person name="Guy L."/>
            <person name="Ettema T.J."/>
        </authorList>
    </citation>
    <scope>NUCLEOTIDE SEQUENCE</scope>
</reference>
<name>A0A0F8Z341_9ZZZZ</name>
<dbReference type="AlphaFoldDB" id="A0A0F8Z341"/>